<organism evidence="2 3">
    <name type="scientific">Desulfobaculum xiamenense</name>
    <dbReference type="NCBI Taxonomy" id="995050"/>
    <lineage>
        <taxon>Bacteria</taxon>
        <taxon>Pseudomonadati</taxon>
        <taxon>Thermodesulfobacteriota</taxon>
        <taxon>Desulfovibrionia</taxon>
        <taxon>Desulfovibrionales</taxon>
        <taxon>Desulfovibrionaceae</taxon>
        <taxon>Desulfobaculum</taxon>
    </lineage>
</organism>
<evidence type="ECO:0000313" key="3">
    <source>
        <dbReference type="Proteomes" id="UP000580856"/>
    </source>
</evidence>
<dbReference type="EMBL" id="JAATJA010000001">
    <property type="protein sequence ID" value="NJB67207.1"/>
    <property type="molecule type" value="Genomic_DNA"/>
</dbReference>
<dbReference type="InterPro" id="IPR031893">
    <property type="entry name" value="Phage_tail_APC"/>
</dbReference>
<dbReference type="RefSeq" id="WP_167940284.1">
    <property type="nucleotide sequence ID" value="NZ_JAATJA010000001.1"/>
</dbReference>
<name>A0A846QJE9_9BACT</name>
<reference evidence="2 3" key="1">
    <citation type="submission" date="2020-03" db="EMBL/GenBank/DDBJ databases">
        <title>Genomic Encyclopedia of Type Strains, Phase IV (KMG-IV): sequencing the most valuable type-strain genomes for metagenomic binning, comparative biology and taxonomic classification.</title>
        <authorList>
            <person name="Goeker M."/>
        </authorList>
    </citation>
    <scope>NUCLEOTIDE SEQUENCE [LARGE SCALE GENOMIC DNA]</scope>
    <source>
        <strain evidence="2 3">DSM 24233</strain>
    </source>
</reference>
<evidence type="ECO:0000313" key="2">
    <source>
        <dbReference type="EMBL" id="NJB67207.1"/>
    </source>
</evidence>
<dbReference type="Pfam" id="PF16778">
    <property type="entry name" value="Phage_tail_APC"/>
    <property type="match status" value="1"/>
</dbReference>
<feature type="domain" description="Phage tail assembly chaperone-like" evidence="1">
    <location>
        <begin position="117"/>
        <end position="190"/>
    </location>
</feature>
<protein>
    <recommendedName>
        <fullName evidence="1">Phage tail assembly chaperone-like domain-containing protein</fullName>
    </recommendedName>
</protein>
<sequence length="198" mass="21847">MIIHHYHPVSGVYLGQGEADESPLEPGVYLIPAHATEAAPPVCAEDEIARWSGEAWTVVPDLRGAAYWTSPRERHEITDIGDTIPEGATIAPPPSEYHAWDGMQWVEDAEARGAQLAATIRAERDRRMREVYDPAAMQLLRHRRAVVASGGDTTDIDAQLTAWDVYASALETIPEQSKFPESVEWPVEPATETATHEV</sequence>
<comment type="caution">
    <text evidence="2">The sequence shown here is derived from an EMBL/GenBank/DDBJ whole genome shotgun (WGS) entry which is preliminary data.</text>
</comment>
<proteinExistence type="predicted"/>
<keyword evidence="3" id="KW-1185">Reference proteome</keyword>
<gene>
    <name evidence="2" type="ORF">GGQ74_000847</name>
</gene>
<dbReference type="AlphaFoldDB" id="A0A846QJE9"/>
<dbReference type="Proteomes" id="UP000580856">
    <property type="component" value="Unassembled WGS sequence"/>
</dbReference>
<evidence type="ECO:0000259" key="1">
    <source>
        <dbReference type="Pfam" id="PF16778"/>
    </source>
</evidence>
<accession>A0A846QJE9</accession>